<dbReference type="Proteomes" id="UP001597158">
    <property type="component" value="Unassembled WGS sequence"/>
</dbReference>
<comment type="caution">
    <text evidence="1">The sequence shown here is derived from an EMBL/GenBank/DDBJ whole genome shotgun (WGS) entry which is preliminary data.</text>
</comment>
<organism evidence="1 2">
    <name type="scientific">Thauera mechernichensis</name>
    <dbReference type="NCBI Taxonomy" id="82788"/>
    <lineage>
        <taxon>Bacteria</taxon>
        <taxon>Pseudomonadati</taxon>
        <taxon>Pseudomonadota</taxon>
        <taxon>Betaproteobacteria</taxon>
        <taxon>Rhodocyclales</taxon>
        <taxon>Zoogloeaceae</taxon>
        <taxon>Thauera</taxon>
    </lineage>
</organism>
<name>A0ABW3WBW4_9RHOO</name>
<dbReference type="EMBL" id="JBHTMC010000004">
    <property type="protein sequence ID" value="MFD1262579.1"/>
    <property type="molecule type" value="Genomic_DNA"/>
</dbReference>
<dbReference type="RefSeq" id="WP_277835100.1">
    <property type="nucleotide sequence ID" value="NZ_JARQZE010000020.1"/>
</dbReference>
<accession>A0ABW3WBW4</accession>
<sequence length="208" mass="22885">MNSLALQIDVQNPNQFALHFDALTGMNTQSSGKWRSSFNGAKALSTQQLQLLSRIDPEVFERHEMGPANLWHAMWAPLHDLRSIVSTELASWPTLEALVAEFEGDLLLAEAYQEPLTIAHLAKAVALHRLVHELNARIIPVGIDGEGTYRAIRRCLDDTAVAAELASLGIFDDVDAELSGWLAGHEELATTPAAARWNALTSRLDWIA</sequence>
<protein>
    <submittedName>
        <fullName evidence="1">Uncharacterized protein</fullName>
    </submittedName>
</protein>
<evidence type="ECO:0000313" key="1">
    <source>
        <dbReference type="EMBL" id="MFD1262579.1"/>
    </source>
</evidence>
<keyword evidence="2" id="KW-1185">Reference proteome</keyword>
<reference evidence="2" key="1">
    <citation type="journal article" date="2019" name="Int. J. Syst. Evol. Microbiol.">
        <title>The Global Catalogue of Microorganisms (GCM) 10K type strain sequencing project: providing services to taxonomists for standard genome sequencing and annotation.</title>
        <authorList>
            <consortium name="The Broad Institute Genomics Platform"/>
            <consortium name="The Broad Institute Genome Sequencing Center for Infectious Disease"/>
            <person name="Wu L."/>
            <person name="Ma J."/>
        </authorList>
    </citation>
    <scope>NUCLEOTIDE SEQUENCE [LARGE SCALE GENOMIC DNA]</scope>
    <source>
        <strain evidence="2">CCUG 48884</strain>
    </source>
</reference>
<gene>
    <name evidence="1" type="ORF">ACFQ4M_03230</name>
</gene>
<proteinExistence type="predicted"/>
<evidence type="ECO:0000313" key="2">
    <source>
        <dbReference type="Proteomes" id="UP001597158"/>
    </source>
</evidence>